<dbReference type="InterPro" id="IPR000073">
    <property type="entry name" value="AB_hydrolase_1"/>
</dbReference>
<protein>
    <submittedName>
        <fullName evidence="2">Alpha/beta fold hydrolase</fullName>
    </submittedName>
</protein>
<dbReference type="Gene3D" id="3.40.50.1820">
    <property type="entry name" value="alpha/beta hydrolase"/>
    <property type="match status" value="1"/>
</dbReference>
<comment type="caution">
    <text evidence="2">The sequence shown here is derived from an EMBL/GenBank/DDBJ whole genome shotgun (WGS) entry which is preliminary data.</text>
</comment>
<dbReference type="RefSeq" id="WP_344073280.1">
    <property type="nucleotide sequence ID" value="NZ_BAAACA010000014.1"/>
</dbReference>
<evidence type="ECO:0000259" key="1">
    <source>
        <dbReference type="Pfam" id="PF12697"/>
    </source>
</evidence>
<proteinExistence type="predicted"/>
<gene>
    <name evidence="2" type="ORF">GCM10010394_23960</name>
</gene>
<reference evidence="3" key="1">
    <citation type="journal article" date="2019" name="Int. J. Syst. Evol. Microbiol.">
        <title>The Global Catalogue of Microorganisms (GCM) 10K type strain sequencing project: providing services to taxonomists for standard genome sequencing and annotation.</title>
        <authorList>
            <consortium name="The Broad Institute Genomics Platform"/>
            <consortium name="The Broad Institute Genome Sequencing Center for Infectious Disease"/>
            <person name="Wu L."/>
            <person name="Ma J."/>
        </authorList>
    </citation>
    <scope>NUCLEOTIDE SEQUENCE [LARGE SCALE GENOMIC DNA]</scope>
    <source>
        <strain evidence="3">JCM 5067</strain>
    </source>
</reference>
<evidence type="ECO:0000313" key="3">
    <source>
        <dbReference type="Proteomes" id="UP001500668"/>
    </source>
</evidence>
<organism evidence="2 3">
    <name type="scientific">Streptomyces crystallinus</name>
    <dbReference type="NCBI Taxonomy" id="68191"/>
    <lineage>
        <taxon>Bacteria</taxon>
        <taxon>Bacillati</taxon>
        <taxon>Actinomycetota</taxon>
        <taxon>Actinomycetes</taxon>
        <taxon>Kitasatosporales</taxon>
        <taxon>Streptomycetaceae</taxon>
        <taxon>Streptomyces</taxon>
    </lineage>
</organism>
<keyword evidence="2" id="KW-0378">Hydrolase</keyword>
<dbReference type="Proteomes" id="UP001500668">
    <property type="component" value="Unassembled WGS sequence"/>
</dbReference>
<dbReference type="PANTHER" id="PTHR37017:SF11">
    <property type="entry name" value="ESTERASE_LIPASE_THIOESTERASE DOMAIN-CONTAINING PROTEIN"/>
    <property type="match status" value="1"/>
</dbReference>
<dbReference type="InterPro" id="IPR052897">
    <property type="entry name" value="Sec-Metab_Biosynth_Hydrolase"/>
</dbReference>
<name>A0ABP3QTD1_9ACTN</name>
<dbReference type="Pfam" id="PF12697">
    <property type="entry name" value="Abhydrolase_6"/>
    <property type="match status" value="1"/>
</dbReference>
<keyword evidence="3" id="KW-1185">Reference proteome</keyword>
<feature type="domain" description="AB hydrolase-1" evidence="1">
    <location>
        <begin position="4"/>
        <end position="219"/>
    </location>
</feature>
<dbReference type="GO" id="GO:0016787">
    <property type="term" value="F:hydrolase activity"/>
    <property type="evidence" value="ECO:0007669"/>
    <property type="project" value="UniProtKB-KW"/>
</dbReference>
<sequence>MTTFVLIHGAGDVGWYWHLVEAELRARGHGVVAPDLPAGDDTLTLDDYADAVLAAVGGHRDLVVVGHSFGAFTAPLIAARRPVASLVLVAGMVPAPGESPEQWWANTGYTQAVRHQAAQDGGLTGNDDPYIGFYNGVPRVLAQEALSKERPHPSPAAWAQPWPLDAWPPVPTRFVVCAQDRFFPPAFQRRLARERLAVTPEEITAGHCVALSRPVELADILGGAGTS</sequence>
<dbReference type="SUPFAM" id="SSF53474">
    <property type="entry name" value="alpha/beta-Hydrolases"/>
    <property type="match status" value="1"/>
</dbReference>
<dbReference type="EMBL" id="BAAACA010000014">
    <property type="protein sequence ID" value="GAA0593827.1"/>
    <property type="molecule type" value="Genomic_DNA"/>
</dbReference>
<accession>A0ABP3QTD1</accession>
<dbReference type="PANTHER" id="PTHR37017">
    <property type="entry name" value="AB HYDROLASE-1 DOMAIN-CONTAINING PROTEIN-RELATED"/>
    <property type="match status" value="1"/>
</dbReference>
<dbReference type="InterPro" id="IPR029058">
    <property type="entry name" value="AB_hydrolase_fold"/>
</dbReference>
<evidence type="ECO:0000313" key="2">
    <source>
        <dbReference type="EMBL" id="GAA0593827.1"/>
    </source>
</evidence>